<evidence type="ECO:0008006" key="14">
    <source>
        <dbReference type="Google" id="ProtNLM"/>
    </source>
</evidence>
<dbReference type="EMBL" id="JARFID010000007">
    <property type="protein sequence ID" value="MDE8694380.1"/>
    <property type="molecule type" value="Genomic_DNA"/>
</dbReference>
<feature type="transmembrane region" description="Helical" evidence="1">
    <location>
        <begin position="114"/>
        <end position="135"/>
    </location>
</feature>
<dbReference type="Proteomes" id="UP000325055">
    <property type="component" value="Unassembled WGS sequence"/>
</dbReference>
<dbReference type="KEGG" id="bcel:BcellWH2_03247"/>
<dbReference type="RefSeq" id="WP_007211885.1">
    <property type="nucleotide sequence ID" value="NZ_CABMLT010000005.1"/>
</dbReference>
<evidence type="ECO:0000313" key="11">
    <source>
        <dbReference type="Proteomes" id="UP000325055"/>
    </source>
</evidence>
<dbReference type="GeneID" id="66305423"/>
<reference evidence="7" key="5">
    <citation type="submission" date="2023-08" db="EMBL/GenBank/DDBJ databases">
        <title>Reintroducing virulent viruses to syntetic microbiomes.</title>
        <authorList>
            <person name="Wilde J."/>
            <person name="Boyes R."/>
            <person name="Robinson A.V."/>
            <person name="Daisley B.A."/>
            <person name="Allen-Vercoe E."/>
        </authorList>
    </citation>
    <scope>NUCLEOTIDE SEQUENCE</scope>
    <source>
        <strain evidence="7">225I_12FAA</strain>
    </source>
</reference>
<reference evidence="8 10" key="2">
    <citation type="submission" date="2018-08" db="EMBL/GenBank/DDBJ databases">
        <title>A genome reference for cultivated species of the human gut microbiota.</title>
        <authorList>
            <person name="Zou Y."/>
            <person name="Xue W."/>
            <person name="Luo G."/>
        </authorList>
    </citation>
    <scope>NUCLEOTIDE SEQUENCE [LARGE SCALE GENOMIC DNA]</scope>
    <source>
        <strain evidence="8 10">AF22-3AC</strain>
    </source>
</reference>
<dbReference type="EMBL" id="VVYV01000003">
    <property type="protein sequence ID" value="KAA5423196.1"/>
    <property type="molecule type" value="Genomic_DNA"/>
</dbReference>
<evidence type="ECO:0000313" key="9">
    <source>
        <dbReference type="Proteomes" id="UP000061809"/>
    </source>
</evidence>
<evidence type="ECO:0000313" key="7">
    <source>
        <dbReference type="EMBL" id="MDT4514067.1"/>
    </source>
</evidence>
<feature type="transmembrane region" description="Helical" evidence="1">
    <location>
        <begin position="47"/>
        <end position="70"/>
    </location>
</feature>
<reference evidence="11 12" key="3">
    <citation type="journal article" date="2019" name="Nat. Med.">
        <title>A library of human gut bacterial isolates paired with longitudinal multiomics data enables mechanistic microbiome research.</title>
        <authorList>
            <person name="Poyet M."/>
            <person name="Groussin M."/>
            <person name="Gibbons S.M."/>
            <person name="Avila-Pacheco J."/>
            <person name="Jiang X."/>
            <person name="Kearney S.M."/>
            <person name="Perrotta A.R."/>
            <person name="Berdy B."/>
            <person name="Zhao S."/>
            <person name="Lieberman T.D."/>
            <person name="Swanson P.K."/>
            <person name="Smith M."/>
            <person name="Roesemann S."/>
            <person name="Alexander J.E."/>
            <person name="Rich S.A."/>
            <person name="Livny J."/>
            <person name="Vlamakis H."/>
            <person name="Clish C."/>
            <person name="Bullock K."/>
            <person name="Deik A."/>
            <person name="Scott J."/>
            <person name="Pierce K.A."/>
            <person name="Xavier R.J."/>
            <person name="Alm E.J."/>
        </authorList>
    </citation>
    <scope>NUCLEOTIDE SEQUENCE [LARGE SCALE GENOMIC DNA]</scope>
    <source>
        <strain evidence="5 12">BIOML-A6</strain>
        <strain evidence="3 11">BIOML-A7</strain>
        <strain evidence="4 13">BIOML-A8</strain>
    </source>
</reference>
<evidence type="ECO:0000313" key="13">
    <source>
        <dbReference type="Proteomes" id="UP000482653"/>
    </source>
</evidence>
<dbReference type="Proteomes" id="UP000061809">
    <property type="component" value="Chromosome"/>
</dbReference>
<dbReference type="eggNOG" id="COG0671">
    <property type="taxonomic scope" value="Bacteria"/>
</dbReference>
<proteinExistence type="predicted"/>
<organism evidence="2 9">
    <name type="scientific">Bacteroides cellulosilyticus</name>
    <dbReference type="NCBI Taxonomy" id="246787"/>
    <lineage>
        <taxon>Bacteria</taxon>
        <taxon>Pseudomonadati</taxon>
        <taxon>Bacteroidota</taxon>
        <taxon>Bacteroidia</taxon>
        <taxon>Bacteroidales</taxon>
        <taxon>Bacteroidaceae</taxon>
        <taxon>Bacteroides</taxon>
    </lineage>
</organism>
<evidence type="ECO:0000313" key="3">
    <source>
        <dbReference type="EMBL" id="KAA5408866.1"/>
    </source>
</evidence>
<feature type="transmembrane region" description="Helical" evidence="1">
    <location>
        <begin position="90"/>
        <end position="108"/>
    </location>
</feature>
<dbReference type="CDD" id="cd01610">
    <property type="entry name" value="PAP2_like"/>
    <property type="match status" value="1"/>
</dbReference>
<evidence type="ECO:0000313" key="2">
    <source>
        <dbReference type="EMBL" id="ALJ60481.1"/>
    </source>
</evidence>
<evidence type="ECO:0000313" key="6">
    <source>
        <dbReference type="EMBL" id="MDE8694380.1"/>
    </source>
</evidence>
<dbReference type="Proteomes" id="UP000283341">
    <property type="component" value="Unassembled WGS sequence"/>
</dbReference>
<feature type="transmembrane region" description="Helical" evidence="1">
    <location>
        <begin position="142"/>
        <end position="159"/>
    </location>
</feature>
<protein>
    <recommendedName>
        <fullName evidence="14">PAP2 family protein</fullName>
    </recommendedName>
</protein>
<dbReference type="EMBL" id="VVYX01000003">
    <property type="protein sequence ID" value="KAA5421975.1"/>
    <property type="molecule type" value="Genomic_DNA"/>
</dbReference>
<dbReference type="Proteomes" id="UP000448877">
    <property type="component" value="Unassembled WGS sequence"/>
</dbReference>
<dbReference type="PATRIC" id="fig|246787.4.peg.3361"/>
<dbReference type="Proteomes" id="UP001266995">
    <property type="component" value="Unassembled WGS sequence"/>
</dbReference>
<dbReference type="EMBL" id="VVYW01000008">
    <property type="protein sequence ID" value="KAA5408866.1"/>
    <property type="molecule type" value="Genomic_DNA"/>
</dbReference>
<dbReference type="Proteomes" id="UP001221924">
    <property type="component" value="Unassembled WGS sequence"/>
</dbReference>
<dbReference type="STRING" id="246787.BcellWH2_03247"/>
<dbReference type="AlphaFoldDB" id="A0A0P0GQT2"/>
<gene>
    <name evidence="2" type="ORF">BcellWH2_03247</name>
    <name evidence="8" type="ORF">DWX97_13530</name>
    <name evidence="5" type="ORF">F2Y81_03740</name>
    <name evidence="3" type="ORF">F2Y86_10500</name>
    <name evidence="4" type="ORF">F2Y87_02365</name>
    <name evidence="6" type="ORF">PZH42_09695</name>
    <name evidence="7" type="ORF">RO785_24175</name>
</gene>
<evidence type="ECO:0000313" key="8">
    <source>
        <dbReference type="EMBL" id="RGS36077.1"/>
    </source>
</evidence>
<keyword evidence="1" id="KW-0472">Membrane</keyword>
<evidence type="ECO:0000313" key="12">
    <source>
        <dbReference type="Proteomes" id="UP000448877"/>
    </source>
</evidence>
<reference evidence="2 9" key="1">
    <citation type="journal article" date="2015" name="Science">
        <title>Genetic determinants of in vivo fitness and diet responsiveness in multiple human gut Bacteroides.</title>
        <authorList>
            <person name="Wu M."/>
            <person name="McNulty N.P."/>
            <person name="Rodionov D.A."/>
            <person name="Khoroshkin M.S."/>
            <person name="Griffin N.W."/>
            <person name="Cheng J."/>
            <person name="Latreille P."/>
            <person name="Kerstetter R.A."/>
            <person name="Terrapon N."/>
            <person name="Henrissat B."/>
            <person name="Osterman A.L."/>
            <person name="Gordon J.I."/>
        </authorList>
    </citation>
    <scope>NUCLEOTIDE SEQUENCE [LARGE SCALE GENOMIC DNA]</scope>
    <source>
        <strain evidence="2 9">WH2</strain>
    </source>
</reference>
<evidence type="ECO:0000313" key="10">
    <source>
        <dbReference type="Proteomes" id="UP000283341"/>
    </source>
</evidence>
<dbReference type="EMBL" id="QRVJ01000011">
    <property type="protein sequence ID" value="RGS36077.1"/>
    <property type="molecule type" value="Genomic_DNA"/>
</dbReference>
<dbReference type="EMBL" id="CP012801">
    <property type="protein sequence ID" value="ALJ60481.1"/>
    <property type="molecule type" value="Genomic_DNA"/>
</dbReference>
<keyword evidence="1" id="KW-0812">Transmembrane</keyword>
<feature type="transmembrane region" description="Helical" evidence="1">
    <location>
        <begin position="21"/>
        <end position="41"/>
    </location>
</feature>
<sequence length="221" mass="25176">MEEQHIVADRTLIRTARVISAIFTPFSIPFLAFLILFLFSYLRIMPIQYKLIVLGVVYCFTILMPTLTIFLFRKINGFSPEDLGERKRRFMPFLLTITSYVFCLVMMHRLNIPWYMTGIILAALIMMVICIVVNLKWKLSEHMAGVGAIVGGLVSFSALFGYNPVWWLCLFILIAGVLGTARIILQHHTLGEVLVGFAVGLICSLLVLHPLSNILFRIFLF</sequence>
<accession>A0A0P0GQT2</accession>
<dbReference type="EMBL" id="JAVSNH010000002">
    <property type="protein sequence ID" value="MDT4514067.1"/>
    <property type="molecule type" value="Genomic_DNA"/>
</dbReference>
<feature type="transmembrane region" description="Helical" evidence="1">
    <location>
        <begin position="197"/>
        <end position="220"/>
    </location>
</feature>
<dbReference type="Proteomes" id="UP000482653">
    <property type="component" value="Unassembled WGS sequence"/>
</dbReference>
<evidence type="ECO:0000313" key="5">
    <source>
        <dbReference type="EMBL" id="KAA5423196.1"/>
    </source>
</evidence>
<evidence type="ECO:0000256" key="1">
    <source>
        <dbReference type="SAM" id="Phobius"/>
    </source>
</evidence>
<feature type="transmembrane region" description="Helical" evidence="1">
    <location>
        <begin position="165"/>
        <end position="185"/>
    </location>
</feature>
<reference evidence="6" key="4">
    <citation type="submission" date="2023-03" db="EMBL/GenBank/DDBJ databases">
        <title>DFI Biobank Strains.</title>
        <authorList>
            <person name="Mostad J."/>
            <person name="Paddock L."/>
            <person name="Medina S."/>
            <person name="Waligurski E."/>
            <person name="Barat B."/>
            <person name="Smith R."/>
            <person name="Burgo V."/>
            <person name="Metcalfe C."/>
            <person name="Woodson C."/>
            <person name="Sundararajan A."/>
            <person name="Ramaswamy R."/>
            <person name="Lin H."/>
            <person name="Pamer E.G."/>
        </authorList>
    </citation>
    <scope>NUCLEOTIDE SEQUENCE</scope>
    <source>
        <strain evidence="6">DFI.9.5</strain>
    </source>
</reference>
<keyword evidence="1" id="KW-1133">Transmembrane helix</keyword>
<name>A0A0P0GQT2_9BACE</name>
<evidence type="ECO:0000313" key="4">
    <source>
        <dbReference type="EMBL" id="KAA5421975.1"/>
    </source>
</evidence>